<comment type="caution">
    <text evidence="2">The sequence shown here is derived from an EMBL/GenBank/DDBJ whole genome shotgun (WGS) entry which is preliminary data.</text>
</comment>
<dbReference type="Proteomes" id="UP000237000">
    <property type="component" value="Unassembled WGS sequence"/>
</dbReference>
<feature type="compositionally biased region" description="Basic residues" evidence="1">
    <location>
        <begin position="50"/>
        <end position="61"/>
    </location>
</feature>
<dbReference type="InParanoid" id="A0A2P5FCT3"/>
<proteinExistence type="predicted"/>
<gene>
    <name evidence="2" type="ORF">TorRG33x02_084360</name>
</gene>
<sequence length="61" mass="6747">MNINTSRRLEDAAKAEVIGDLNEVKLDIIELLSKEAKAKSGKGDMSYVKTRVKQKNKSGEP</sequence>
<evidence type="ECO:0000256" key="1">
    <source>
        <dbReference type="SAM" id="MobiDB-lite"/>
    </source>
</evidence>
<dbReference type="OrthoDB" id="10348594at2759"/>
<dbReference type="AlphaFoldDB" id="A0A2P5FCT3"/>
<organism evidence="2 3">
    <name type="scientific">Trema orientale</name>
    <name type="common">Charcoal tree</name>
    <name type="synonym">Celtis orientalis</name>
    <dbReference type="NCBI Taxonomy" id="63057"/>
    <lineage>
        <taxon>Eukaryota</taxon>
        <taxon>Viridiplantae</taxon>
        <taxon>Streptophyta</taxon>
        <taxon>Embryophyta</taxon>
        <taxon>Tracheophyta</taxon>
        <taxon>Spermatophyta</taxon>
        <taxon>Magnoliopsida</taxon>
        <taxon>eudicotyledons</taxon>
        <taxon>Gunneridae</taxon>
        <taxon>Pentapetalae</taxon>
        <taxon>rosids</taxon>
        <taxon>fabids</taxon>
        <taxon>Rosales</taxon>
        <taxon>Cannabaceae</taxon>
        <taxon>Trema</taxon>
    </lineage>
</organism>
<dbReference type="EMBL" id="JXTC01000043">
    <property type="protein sequence ID" value="PON95607.1"/>
    <property type="molecule type" value="Genomic_DNA"/>
</dbReference>
<evidence type="ECO:0000313" key="2">
    <source>
        <dbReference type="EMBL" id="PON95607.1"/>
    </source>
</evidence>
<protein>
    <submittedName>
        <fullName evidence="2">Uncharacterized protein</fullName>
    </submittedName>
</protein>
<evidence type="ECO:0000313" key="3">
    <source>
        <dbReference type="Proteomes" id="UP000237000"/>
    </source>
</evidence>
<reference evidence="3" key="1">
    <citation type="submission" date="2016-06" db="EMBL/GenBank/DDBJ databases">
        <title>Parallel loss of symbiosis genes in relatives of nitrogen-fixing non-legume Parasponia.</title>
        <authorList>
            <person name="Van Velzen R."/>
            <person name="Holmer R."/>
            <person name="Bu F."/>
            <person name="Rutten L."/>
            <person name="Van Zeijl A."/>
            <person name="Liu W."/>
            <person name="Santuari L."/>
            <person name="Cao Q."/>
            <person name="Sharma T."/>
            <person name="Shen D."/>
            <person name="Roswanjaya Y."/>
            <person name="Wardhani T."/>
            <person name="Kalhor M.S."/>
            <person name="Jansen J."/>
            <person name="Van den Hoogen J."/>
            <person name="Gungor B."/>
            <person name="Hartog M."/>
            <person name="Hontelez J."/>
            <person name="Verver J."/>
            <person name="Yang W.-C."/>
            <person name="Schijlen E."/>
            <person name="Repin R."/>
            <person name="Schilthuizen M."/>
            <person name="Schranz E."/>
            <person name="Heidstra R."/>
            <person name="Miyata K."/>
            <person name="Fedorova E."/>
            <person name="Kohlen W."/>
            <person name="Bisseling T."/>
            <person name="Smit S."/>
            <person name="Geurts R."/>
        </authorList>
    </citation>
    <scope>NUCLEOTIDE SEQUENCE [LARGE SCALE GENOMIC DNA]</scope>
    <source>
        <strain evidence="3">cv. RG33-2</strain>
    </source>
</reference>
<name>A0A2P5FCT3_TREOI</name>
<keyword evidence="3" id="KW-1185">Reference proteome</keyword>
<accession>A0A2P5FCT3</accession>
<feature type="region of interest" description="Disordered" evidence="1">
    <location>
        <begin position="38"/>
        <end position="61"/>
    </location>
</feature>